<organism evidence="3 4">
    <name type="scientific">Micropruina glycogenica</name>
    <dbReference type="NCBI Taxonomy" id="75385"/>
    <lineage>
        <taxon>Bacteria</taxon>
        <taxon>Bacillati</taxon>
        <taxon>Actinomycetota</taxon>
        <taxon>Actinomycetes</taxon>
        <taxon>Propionibacteriales</taxon>
        <taxon>Nocardioidaceae</taxon>
        <taxon>Micropruina</taxon>
    </lineage>
</organism>
<dbReference type="EMBL" id="LT985188">
    <property type="protein sequence ID" value="SPD85074.1"/>
    <property type="molecule type" value="Genomic_DNA"/>
</dbReference>
<evidence type="ECO:0000313" key="4">
    <source>
        <dbReference type="Proteomes" id="UP000238164"/>
    </source>
</evidence>
<dbReference type="RefSeq" id="WP_158680724.1">
    <property type="nucleotide sequence ID" value="NZ_BAAAGO010000016.1"/>
</dbReference>
<feature type="compositionally biased region" description="Pro residues" evidence="1">
    <location>
        <begin position="48"/>
        <end position="75"/>
    </location>
</feature>
<keyword evidence="2" id="KW-1133">Transmembrane helix</keyword>
<evidence type="ECO:0000256" key="1">
    <source>
        <dbReference type="SAM" id="MobiDB-lite"/>
    </source>
</evidence>
<dbReference type="OrthoDB" id="3731427at2"/>
<evidence type="ECO:0000313" key="3">
    <source>
        <dbReference type="EMBL" id="SPD85074.1"/>
    </source>
</evidence>
<proteinExistence type="predicted"/>
<protein>
    <submittedName>
        <fullName evidence="3">Uncharacterized protein</fullName>
    </submittedName>
</protein>
<feature type="transmembrane region" description="Helical" evidence="2">
    <location>
        <begin position="119"/>
        <end position="145"/>
    </location>
</feature>
<evidence type="ECO:0000256" key="2">
    <source>
        <dbReference type="SAM" id="Phobius"/>
    </source>
</evidence>
<keyword evidence="4" id="KW-1185">Reference proteome</keyword>
<keyword evidence="2" id="KW-0472">Membrane</keyword>
<accession>A0A2N9JCG5</accession>
<dbReference type="Proteomes" id="UP000238164">
    <property type="component" value="Chromosome 1"/>
</dbReference>
<dbReference type="AlphaFoldDB" id="A0A2N9JCG5"/>
<dbReference type="KEGG" id="mgg:MPLG2_0038"/>
<keyword evidence="2" id="KW-0812">Transmembrane</keyword>
<sequence>MSWPAPTGDPIRPQGDGAQPTPGQAPGDQPSGTTPPPPTWAQVQPGAGYPPPTVPLPTQPLPTTPMPAPLTPPAEQPTGAVASAAGPGHIDMLSAPAVTPPGLAKLSEKTGQPVRPWTIWASAVLMFGGAITVTVGLLLAMWVMASPWVEVADGWTKDDKFNEATWLTAQFPSEPASGWRVFFAIVCCVIAVAVAGTAAVIGYYAFAGYDWTRIGGLVALGVSLLSLLLTPIAAVTIGFVALGAAALWLPATRPFFARWQAVRHPQTAYSQPIQNVFYGPLPRYR</sequence>
<feature type="transmembrane region" description="Helical" evidence="2">
    <location>
        <begin position="218"/>
        <end position="249"/>
    </location>
</feature>
<gene>
    <name evidence="3" type="ORF">MPLG2_0038</name>
</gene>
<reference evidence="3 4" key="1">
    <citation type="submission" date="2018-02" db="EMBL/GenBank/DDBJ databases">
        <authorList>
            <person name="Cohen D.B."/>
            <person name="Kent A.D."/>
        </authorList>
    </citation>
    <scope>NUCLEOTIDE SEQUENCE [LARGE SCALE GENOMIC DNA]</scope>
    <source>
        <strain evidence="3">1</strain>
    </source>
</reference>
<feature type="transmembrane region" description="Helical" evidence="2">
    <location>
        <begin position="181"/>
        <end position="206"/>
    </location>
</feature>
<feature type="region of interest" description="Disordered" evidence="1">
    <location>
        <begin position="1"/>
        <end position="96"/>
    </location>
</feature>
<name>A0A2N9JCG5_9ACTN</name>